<organism evidence="1 2">
    <name type="scientific">Leeia aquatica</name>
    <dbReference type="NCBI Taxonomy" id="2725557"/>
    <lineage>
        <taxon>Bacteria</taxon>
        <taxon>Pseudomonadati</taxon>
        <taxon>Pseudomonadota</taxon>
        <taxon>Betaproteobacteria</taxon>
        <taxon>Neisseriales</taxon>
        <taxon>Leeiaceae</taxon>
        <taxon>Leeia</taxon>
    </lineage>
</organism>
<gene>
    <name evidence="1" type="ORF">HF682_10675</name>
</gene>
<accession>A0A847S9T2</accession>
<protein>
    <submittedName>
        <fullName evidence="1">Uncharacterized protein</fullName>
    </submittedName>
</protein>
<comment type="caution">
    <text evidence="1">The sequence shown here is derived from an EMBL/GenBank/DDBJ whole genome shotgun (WGS) entry which is preliminary data.</text>
</comment>
<keyword evidence="2" id="KW-1185">Reference proteome</keyword>
<evidence type="ECO:0000313" key="2">
    <source>
        <dbReference type="Proteomes" id="UP000587991"/>
    </source>
</evidence>
<dbReference type="EMBL" id="JABAIM010000002">
    <property type="protein sequence ID" value="NLR75625.1"/>
    <property type="molecule type" value="Genomic_DNA"/>
</dbReference>
<dbReference type="Proteomes" id="UP000587991">
    <property type="component" value="Unassembled WGS sequence"/>
</dbReference>
<sequence length="206" mass="22935">MRQPGWRLPIILFPLYIATVQAGQPVSLPRKPPAELAPTSTLPIEQHLDTLPEKAYRDYVQTRLAALDQSEPQRSAELDCKQPGWQPLFADIATVLLVCDKLEALDPPPPPQPVSKTPSKAPGPELQRRYRMQYRLVNAGPLTLGNVRLSSWKNSVSVLSATPLTLPPGQWIKGDMVFRYEPWPNQPRLQIDSRSITVALPDPAAP</sequence>
<name>A0A847S9T2_9NEIS</name>
<dbReference type="RefSeq" id="WP_168877278.1">
    <property type="nucleotide sequence ID" value="NZ_JABAIM010000002.1"/>
</dbReference>
<dbReference type="AlphaFoldDB" id="A0A847S9T2"/>
<proteinExistence type="predicted"/>
<evidence type="ECO:0000313" key="1">
    <source>
        <dbReference type="EMBL" id="NLR75625.1"/>
    </source>
</evidence>
<reference evidence="1 2" key="1">
    <citation type="submission" date="2020-04" db="EMBL/GenBank/DDBJ databases">
        <title>Draft genome of Leeia sp. IMCC25680.</title>
        <authorList>
            <person name="Song J."/>
            <person name="Cho J.-C."/>
        </authorList>
    </citation>
    <scope>NUCLEOTIDE SEQUENCE [LARGE SCALE GENOMIC DNA]</scope>
    <source>
        <strain evidence="1 2">IMCC25680</strain>
    </source>
</reference>